<feature type="domain" description="DOMON" evidence="10">
    <location>
        <begin position="47"/>
        <end position="161"/>
    </location>
</feature>
<dbReference type="Gene3D" id="2.60.120.230">
    <property type="match status" value="1"/>
</dbReference>
<dbReference type="GO" id="GO:0042421">
    <property type="term" value="P:norepinephrine biosynthetic process"/>
    <property type="evidence" value="ECO:0007669"/>
    <property type="project" value="TreeGrafter"/>
</dbReference>
<dbReference type="Pfam" id="PF03712">
    <property type="entry name" value="Cu2_monoox_C"/>
    <property type="match status" value="1"/>
</dbReference>
<evidence type="ECO:0000256" key="9">
    <source>
        <dbReference type="SAM" id="SignalP"/>
    </source>
</evidence>
<reference evidence="12 13" key="1">
    <citation type="submission" date="2025-04" db="UniProtKB">
        <authorList>
            <consortium name="RefSeq"/>
        </authorList>
    </citation>
    <scope>IDENTIFICATION</scope>
    <source>
        <tissue evidence="12 13">Sperm</tissue>
    </source>
</reference>
<gene>
    <name evidence="12 13" type="primary">LOC116946598</name>
</gene>
<dbReference type="Gene3D" id="2.60.40.1210">
    <property type="entry name" value="Cellobiose dehydrogenase, cytochrome domain"/>
    <property type="match status" value="1"/>
</dbReference>
<dbReference type="InterPro" id="IPR005018">
    <property type="entry name" value="DOMON_domain"/>
</dbReference>
<dbReference type="GO" id="GO:0005507">
    <property type="term" value="F:copper ion binding"/>
    <property type="evidence" value="ECO:0007669"/>
    <property type="project" value="InterPro"/>
</dbReference>
<dbReference type="InterPro" id="IPR024548">
    <property type="entry name" value="Cu2_monoox_C"/>
</dbReference>
<evidence type="ECO:0000256" key="1">
    <source>
        <dbReference type="ARBA" id="ARBA00001973"/>
    </source>
</evidence>
<dbReference type="Gene3D" id="2.60.120.310">
    <property type="entry name" value="Copper type II, ascorbate-dependent monooxygenase, N-terminal domain"/>
    <property type="match status" value="1"/>
</dbReference>
<evidence type="ECO:0000256" key="6">
    <source>
        <dbReference type="ARBA" id="ARBA00023033"/>
    </source>
</evidence>
<evidence type="ECO:0000256" key="7">
    <source>
        <dbReference type="ARBA" id="ARBA00023157"/>
    </source>
</evidence>
<comment type="similarity">
    <text evidence="2">Belongs to the copper type II ascorbate-dependent monooxygenase family.</text>
</comment>
<dbReference type="InterPro" id="IPR000945">
    <property type="entry name" value="DBH-like"/>
</dbReference>
<dbReference type="FunFam" id="2.60.120.230:FF:000001">
    <property type="entry name" value="Monooxygenase, DBH-like 1"/>
    <property type="match status" value="1"/>
</dbReference>
<evidence type="ECO:0000313" key="13">
    <source>
        <dbReference type="RefSeq" id="XP_032817549.1"/>
    </source>
</evidence>
<evidence type="ECO:0000256" key="2">
    <source>
        <dbReference type="ARBA" id="ARBA00010676"/>
    </source>
</evidence>
<comment type="cofactor">
    <cofactor evidence="1">
        <name>Cu(2+)</name>
        <dbReference type="ChEBI" id="CHEBI:29036"/>
    </cofactor>
</comment>
<dbReference type="FunFam" id="2.60.120.310:FF:000004">
    <property type="entry name" value="DBH-like monooxygenase protein 1"/>
    <property type="match status" value="1"/>
</dbReference>
<keyword evidence="3" id="KW-0479">Metal-binding</keyword>
<dbReference type="InterPro" id="IPR028460">
    <property type="entry name" value="Tbh/DBH"/>
</dbReference>
<dbReference type="PROSITE" id="PS50836">
    <property type="entry name" value="DOMON"/>
    <property type="match status" value="1"/>
</dbReference>
<feature type="signal peptide" evidence="9">
    <location>
        <begin position="1"/>
        <end position="19"/>
    </location>
</feature>
<keyword evidence="5" id="KW-0186">Copper</keyword>
<keyword evidence="9" id="KW-0732">Signal</keyword>
<dbReference type="AlphaFoldDB" id="A0AAJ7TJ38"/>
<dbReference type="SUPFAM" id="SSF49742">
    <property type="entry name" value="PHM/PNGase F"/>
    <property type="match status" value="2"/>
</dbReference>
<evidence type="ECO:0000256" key="4">
    <source>
        <dbReference type="ARBA" id="ARBA00023002"/>
    </source>
</evidence>
<dbReference type="RefSeq" id="XP_032817548.1">
    <property type="nucleotide sequence ID" value="XM_032961657.1"/>
</dbReference>
<dbReference type="PANTHER" id="PTHR10157:SF31">
    <property type="entry name" value="DBH-LIKE MONOOXYGENASE PROTEIN 2-RELATED"/>
    <property type="match status" value="1"/>
</dbReference>
<dbReference type="SMART" id="SM00664">
    <property type="entry name" value="DoH"/>
    <property type="match status" value="1"/>
</dbReference>
<protein>
    <submittedName>
        <fullName evidence="12 13">DBH-like monooxygenase protein 1 homolog isoform X2</fullName>
    </submittedName>
</protein>
<evidence type="ECO:0000259" key="10">
    <source>
        <dbReference type="PROSITE" id="PS50836"/>
    </source>
</evidence>
<keyword evidence="6" id="KW-0503">Monooxygenase</keyword>
<dbReference type="InterPro" id="IPR008977">
    <property type="entry name" value="PHM/PNGase_F_dom_sf"/>
</dbReference>
<accession>A0AAJ7TJ38</accession>
<dbReference type="GO" id="GO:0030667">
    <property type="term" value="C:secretory granule membrane"/>
    <property type="evidence" value="ECO:0007669"/>
    <property type="project" value="TreeGrafter"/>
</dbReference>
<dbReference type="PRINTS" id="PR00767">
    <property type="entry name" value="DBMONOXGNASE"/>
</dbReference>
<evidence type="ECO:0000256" key="5">
    <source>
        <dbReference type="ARBA" id="ARBA00023008"/>
    </source>
</evidence>
<sequence length="630" mass="69326">MKRAIAVMVMMSMMVMGSSETTLLGPDSPCALDPDADLPFTAELSPGNFHLSWAFDSDQIVLEAQVRTRGWVGLGLSSTGTMAGSDVVVGWVDSAAATHLVDAHIEGERSLVRDASQDYKLVRLSENGTHTVMRVVRALRTCDANDRDITENTMRLIWASEDNDPKSEAQITYHGPMDRGTKSLQLLSSRPRSQPELPQDRSTFDIVQDKCAIPPDSTFYACKIFSLPNLSKKHHLVEVEPIIDPGSEALVHHMVVYMCPDTVNASHVGVTHQCYLAQLPDSFSTCTSVLAAWAIGGGTFEYPPAAGYSLGVPGDPRFVLLEIHYNNPNRSTGIEDSSGLRFHYTAQLRRFDAGHLMAGIIVSPFHFIPPNTDSFATYGICDTNSFSTLNRNGETQVDGEMQVFASCLHSHLAGISMQARHFRNGTQIGDVGREQDYDFKFQETRHLKKLVTVLPGDKIVVECVYRTTNRNKTTLGGMTTEDEMCLAFLHYYPKVNVSMCHSMYDVPSMAALLGYTTTGIYPYVITSPAKDMGSYLFMVFNEINWTAERTRDAERTALTSQQLIIQQHMSSVNLIYDGIIPRIPADPTPPPCVHNKCGRNGSLPATTAASPTAPLLATLMLLLLARALCD</sequence>
<dbReference type="InterPro" id="IPR000323">
    <property type="entry name" value="Cu2_ascorb_mOase_N"/>
</dbReference>
<dbReference type="GO" id="GO:0042420">
    <property type="term" value="P:dopamine catabolic process"/>
    <property type="evidence" value="ECO:0007669"/>
    <property type="project" value="TreeGrafter"/>
</dbReference>
<dbReference type="PANTHER" id="PTHR10157">
    <property type="entry name" value="DOPAMINE BETA HYDROXYLASE RELATED"/>
    <property type="match status" value="1"/>
</dbReference>
<dbReference type="SUPFAM" id="SSF49344">
    <property type="entry name" value="CBD9-like"/>
    <property type="match status" value="1"/>
</dbReference>
<dbReference type="GO" id="GO:0005615">
    <property type="term" value="C:extracellular space"/>
    <property type="evidence" value="ECO:0007669"/>
    <property type="project" value="TreeGrafter"/>
</dbReference>
<keyword evidence="8" id="KW-0325">Glycoprotein</keyword>
<evidence type="ECO:0000256" key="8">
    <source>
        <dbReference type="ARBA" id="ARBA00023180"/>
    </source>
</evidence>
<evidence type="ECO:0000313" key="11">
    <source>
        <dbReference type="Proteomes" id="UP001318040"/>
    </source>
</evidence>
<dbReference type="InterPro" id="IPR045266">
    <property type="entry name" value="DOH_DOMON"/>
</dbReference>
<dbReference type="GO" id="GO:0004500">
    <property type="term" value="F:dopamine beta-monooxygenase activity"/>
    <property type="evidence" value="ECO:0007669"/>
    <property type="project" value="InterPro"/>
</dbReference>
<dbReference type="GO" id="GO:0006589">
    <property type="term" value="P:octopamine biosynthetic process"/>
    <property type="evidence" value="ECO:0007669"/>
    <property type="project" value="TreeGrafter"/>
</dbReference>
<dbReference type="Pfam" id="PF03351">
    <property type="entry name" value="DOMON"/>
    <property type="match status" value="1"/>
</dbReference>
<dbReference type="Proteomes" id="UP001318040">
    <property type="component" value="Chromosome 27"/>
</dbReference>
<keyword evidence="11" id="KW-1185">Reference proteome</keyword>
<dbReference type="InterPro" id="IPR014784">
    <property type="entry name" value="Cu2_ascorb_mOase-like_C"/>
</dbReference>
<keyword evidence="7" id="KW-1015">Disulfide bond</keyword>
<feature type="chain" id="PRO_5044709349" evidence="9">
    <location>
        <begin position="20"/>
        <end position="630"/>
    </location>
</feature>
<name>A0AAJ7TJ38_PETMA</name>
<dbReference type="CDD" id="cd09631">
    <property type="entry name" value="DOMON_DOH"/>
    <property type="match status" value="1"/>
</dbReference>
<keyword evidence="4" id="KW-0560">Oxidoreductase</keyword>
<dbReference type="RefSeq" id="XP_032817549.1">
    <property type="nucleotide sequence ID" value="XM_032961658.1"/>
</dbReference>
<dbReference type="InterPro" id="IPR036939">
    <property type="entry name" value="Cu2_ascorb_mOase_N_sf"/>
</dbReference>
<evidence type="ECO:0000313" key="12">
    <source>
        <dbReference type="RefSeq" id="XP_032817548.1"/>
    </source>
</evidence>
<organism evidence="11 12">
    <name type="scientific">Petromyzon marinus</name>
    <name type="common">Sea lamprey</name>
    <dbReference type="NCBI Taxonomy" id="7757"/>
    <lineage>
        <taxon>Eukaryota</taxon>
        <taxon>Metazoa</taxon>
        <taxon>Chordata</taxon>
        <taxon>Craniata</taxon>
        <taxon>Vertebrata</taxon>
        <taxon>Cyclostomata</taxon>
        <taxon>Hyperoartia</taxon>
        <taxon>Petromyzontiformes</taxon>
        <taxon>Petromyzontidae</taxon>
        <taxon>Petromyzon</taxon>
    </lineage>
</organism>
<proteinExistence type="inferred from homology"/>
<dbReference type="Pfam" id="PF01082">
    <property type="entry name" value="Cu2_monooxygen"/>
    <property type="match status" value="1"/>
</dbReference>
<evidence type="ECO:0000256" key="3">
    <source>
        <dbReference type="ARBA" id="ARBA00022723"/>
    </source>
</evidence>